<proteinExistence type="predicted"/>
<dbReference type="AlphaFoldDB" id="A0A0D9V5P2"/>
<reference evidence="1" key="3">
    <citation type="submission" date="2015-04" db="UniProtKB">
        <authorList>
            <consortium name="EnsemblPlants"/>
        </authorList>
    </citation>
    <scope>IDENTIFICATION</scope>
</reference>
<reference evidence="1 2" key="1">
    <citation type="submission" date="2012-08" db="EMBL/GenBank/DDBJ databases">
        <title>Oryza genome evolution.</title>
        <authorList>
            <person name="Wing R.A."/>
        </authorList>
    </citation>
    <scope>NUCLEOTIDE SEQUENCE</scope>
</reference>
<organism evidence="1 2">
    <name type="scientific">Leersia perrieri</name>
    <dbReference type="NCBI Taxonomy" id="77586"/>
    <lineage>
        <taxon>Eukaryota</taxon>
        <taxon>Viridiplantae</taxon>
        <taxon>Streptophyta</taxon>
        <taxon>Embryophyta</taxon>
        <taxon>Tracheophyta</taxon>
        <taxon>Spermatophyta</taxon>
        <taxon>Magnoliopsida</taxon>
        <taxon>Liliopsida</taxon>
        <taxon>Poales</taxon>
        <taxon>Poaceae</taxon>
        <taxon>BOP clade</taxon>
        <taxon>Oryzoideae</taxon>
        <taxon>Oryzeae</taxon>
        <taxon>Oryzinae</taxon>
        <taxon>Leersia</taxon>
    </lineage>
</organism>
<reference evidence="2" key="2">
    <citation type="submission" date="2013-12" db="EMBL/GenBank/DDBJ databases">
        <authorList>
            <person name="Yu Y."/>
            <person name="Lee S."/>
            <person name="de Baynast K."/>
            <person name="Wissotski M."/>
            <person name="Liu L."/>
            <person name="Talag J."/>
            <person name="Goicoechea J."/>
            <person name="Angelova A."/>
            <person name="Jetty R."/>
            <person name="Kudrna D."/>
            <person name="Golser W."/>
            <person name="Rivera L."/>
            <person name="Zhang J."/>
            <person name="Wing R."/>
        </authorList>
    </citation>
    <scope>NUCLEOTIDE SEQUENCE</scope>
</reference>
<evidence type="ECO:0000313" key="1">
    <source>
        <dbReference type="EnsemblPlants" id="LPERR01G26610.1"/>
    </source>
</evidence>
<accession>A0A0D9V5P2</accession>
<dbReference type="Gramene" id="LPERR01G26610.1">
    <property type="protein sequence ID" value="LPERR01G26610.1"/>
    <property type="gene ID" value="LPERR01G26610"/>
</dbReference>
<protein>
    <submittedName>
        <fullName evidence="1">Uncharacterized protein</fullName>
    </submittedName>
</protein>
<dbReference type="EnsemblPlants" id="LPERR01G26610.1">
    <property type="protein sequence ID" value="LPERR01G26610.1"/>
    <property type="gene ID" value="LPERR01G26610"/>
</dbReference>
<name>A0A0D9V5P2_9ORYZ</name>
<keyword evidence="2" id="KW-1185">Reference proteome</keyword>
<dbReference type="Proteomes" id="UP000032180">
    <property type="component" value="Chromosome 1"/>
</dbReference>
<dbReference type="HOGENOM" id="CLU_3280243_0_0_1"/>
<evidence type="ECO:0000313" key="2">
    <source>
        <dbReference type="Proteomes" id="UP000032180"/>
    </source>
</evidence>
<sequence length="41" mass="4634">MRTPVGRTGSFCESCLRWISVGMAGFDRENDSPFGLFFVLF</sequence>